<evidence type="ECO:0000313" key="2">
    <source>
        <dbReference type="Proteomes" id="UP001595872"/>
    </source>
</evidence>
<accession>A0ABV9U197</accession>
<name>A0ABV9U197_9ACTN</name>
<dbReference type="RefSeq" id="WP_378258313.1">
    <property type="nucleotide sequence ID" value="NZ_JBHSIT010000006.1"/>
</dbReference>
<gene>
    <name evidence="1" type="ORF">ACFPCY_23000</name>
</gene>
<dbReference type="EMBL" id="JBHSIT010000006">
    <property type="protein sequence ID" value="MFC4910201.1"/>
    <property type="molecule type" value="Genomic_DNA"/>
</dbReference>
<keyword evidence="2" id="KW-1185">Reference proteome</keyword>
<protein>
    <submittedName>
        <fullName evidence="1">Uncharacterized protein</fullName>
    </submittedName>
</protein>
<evidence type="ECO:0000313" key="1">
    <source>
        <dbReference type="EMBL" id="MFC4910201.1"/>
    </source>
</evidence>
<proteinExistence type="predicted"/>
<sequence length="247" mass="26888">MPTRADLYPVRLPGYDGGPLVHRPELLDDRLFWLGHLASWAHDDRVGALLFGADYEAAEDFYERVWASAEWPAFTIPLAGGARWHIVYRTLPGDFGIDYLLHHPSWERAESLASDEGHFMGPALSWPELVTAADGSPPGGSTSDPDARLLLLLPALGDTAVPGDDPSAVARLAEALRVRACVDEPLRLATALLDGQGLWGPVPWTTTHAGVRVNAGGYSYRNPTNEFALPLPRMTRVADTLAHKTPN</sequence>
<comment type="caution">
    <text evidence="1">The sequence shown here is derived from an EMBL/GenBank/DDBJ whole genome shotgun (WGS) entry which is preliminary data.</text>
</comment>
<dbReference type="Proteomes" id="UP001595872">
    <property type="component" value="Unassembled WGS sequence"/>
</dbReference>
<reference evidence="2" key="1">
    <citation type="journal article" date="2019" name="Int. J. Syst. Evol. Microbiol.">
        <title>The Global Catalogue of Microorganisms (GCM) 10K type strain sequencing project: providing services to taxonomists for standard genome sequencing and annotation.</title>
        <authorList>
            <consortium name="The Broad Institute Genomics Platform"/>
            <consortium name="The Broad Institute Genome Sequencing Center for Infectious Disease"/>
            <person name="Wu L."/>
            <person name="Ma J."/>
        </authorList>
    </citation>
    <scope>NUCLEOTIDE SEQUENCE [LARGE SCALE GENOMIC DNA]</scope>
    <source>
        <strain evidence="2">KLKA75</strain>
    </source>
</reference>
<organism evidence="1 2">
    <name type="scientific">Actinomadura gamaensis</name>
    <dbReference type="NCBI Taxonomy" id="1763541"/>
    <lineage>
        <taxon>Bacteria</taxon>
        <taxon>Bacillati</taxon>
        <taxon>Actinomycetota</taxon>
        <taxon>Actinomycetes</taxon>
        <taxon>Streptosporangiales</taxon>
        <taxon>Thermomonosporaceae</taxon>
        <taxon>Actinomadura</taxon>
    </lineage>
</organism>